<dbReference type="RefSeq" id="WP_308981718.1">
    <property type="nucleotide sequence ID" value="NZ_JAVIDL010000023.1"/>
</dbReference>
<feature type="domain" description="Serine aminopeptidase S33" evidence="1">
    <location>
        <begin position="33"/>
        <end position="140"/>
    </location>
</feature>
<dbReference type="InterPro" id="IPR022742">
    <property type="entry name" value="Hydrolase_4"/>
</dbReference>
<comment type="caution">
    <text evidence="2">The sequence shown here is derived from an EMBL/GenBank/DDBJ whole genome shotgun (WGS) entry which is preliminary data.</text>
</comment>
<dbReference type="GO" id="GO:0016787">
    <property type="term" value="F:hydrolase activity"/>
    <property type="evidence" value="ECO:0007669"/>
    <property type="project" value="UniProtKB-KW"/>
</dbReference>
<dbReference type="InterPro" id="IPR017208">
    <property type="entry name" value="UCP037442_abhydr"/>
</dbReference>
<evidence type="ECO:0000313" key="2">
    <source>
        <dbReference type="EMBL" id="MDQ8936383.1"/>
    </source>
</evidence>
<dbReference type="Pfam" id="PF12146">
    <property type="entry name" value="Hydrolase_4"/>
    <property type="match status" value="1"/>
</dbReference>
<dbReference type="Gene3D" id="3.40.50.1820">
    <property type="entry name" value="alpha/beta hydrolase"/>
    <property type="match status" value="1"/>
</dbReference>
<dbReference type="SUPFAM" id="SSF53474">
    <property type="entry name" value="alpha/beta-Hydrolases"/>
    <property type="match status" value="1"/>
</dbReference>
<dbReference type="AlphaFoldDB" id="A0AAW8J9W7"/>
<protein>
    <submittedName>
        <fullName evidence="2">Alpha/beta hydrolase</fullName>
    </submittedName>
</protein>
<name>A0AAW8J9W7_9GAMM</name>
<keyword evidence="2" id="KW-0378">Hydrolase</keyword>
<evidence type="ECO:0000313" key="3">
    <source>
        <dbReference type="Proteomes" id="UP001243844"/>
    </source>
</evidence>
<accession>A0AAW8J9W7</accession>
<evidence type="ECO:0000259" key="1">
    <source>
        <dbReference type="Pfam" id="PF12146"/>
    </source>
</evidence>
<sequence length="279" mass="32042">MQQLSIDRGTERFNLSYFAAKESEKLLLISPATGVKKHLYSAFARFMQEQGYSVLTWDWSGIGDNLHGNVKDCSVNMRDWAEKDLNAVIEFCQHNFSQQRLYLLGHSFGGQALGLVKEIKSIQAICTVATQHGYWKNWPKSKQARLITLWFAMIPGLTPLFGYFPSKKVGLGENLPKAVALQWASWGRHPQYLNDFDGHRKMTQSILAYSIEDDFFAPQHAVHMLHREYANCDVQYRHVEPAELSMTQIGHFGFFQKKQCVPLWQEIATFFDQQDAIVS</sequence>
<dbReference type="Proteomes" id="UP001243844">
    <property type="component" value="Unassembled WGS sequence"/>
</dbReference>
<organism evidence="2 3">
    <name type="scientific">Acinetobacter rudis</name>
    <dbReference type="NCBI Taxonomy" id="632955"/>
    <lineage>
        <taxon>Bacteria</taxon>
        <taxon>Pseudomonadati</taxon>
        <taxon>Pseudomonadota</taxon>
        <taxon>Gammaproteobacteria</taxon>
        <taxon>Moraxellales</taxon>
        <taxon>Moraxellaceae</taxon>
        <taxon>Acinetobacter</taxon>
    </lineage>
</organism>
<dbReference type="EMBL" id="JAVIDL010000023">
    <property type="protein sequence ID" value="MDQ8936383.1"/>
    <property type="molecule type" value="Genomic_DNA"/>
</dbReference>
<dbReference type="InterPro" id="IPR029058">
    <property type="entry name" value="AB_hydrolase_fold"/>
</dbReference>
<reference evidence="2" key="1">
    <citation type="submission" date="2023-08" db="EMBL/GenBank/DDBJ databases">
        <title>Emergence of clinically-relevant ST2 carbapenem-resistant Acinetobacter baumannii strains in hospital sewages in Zhejiang, East of China.</title>
        <authorList>
            <person name="Kaichao C."/>
            <person name="Zhang R."/>
        </authorList>
    </citation>
    <scope>NUCLEOTIDE SEQUENCE</scope>
    <source>
        <strain evidence="2">M-RB-37</strain>
    </source>
</reference>
<dbReference type="PIRSF" id="PIRSF037442">
    <property type="entry name" value="UCP037442_abhydr"/>
    <property type="match status" value="1"/>
</dbReference>
<proteinExistence type="predicted"/>
<gene>
    <name evidence="2" type="ORF">RFH47_11710</name>
</gene>